<dbReference type="EMBL" id="BARV01034198">
    <property type="protein sequence ID" value="GAI57624.1"/>
    <property type="molecule type" value="Genomic_DNA"/>
</dbReference>
<organism evidence="3">
    <name type="scientific">marine sediment metagenome</name>
    <dbReference type="NCBI Taxonomy" id="412755"/>
    <lineage>
        <taxon>unclassified sequences</taxon>
        <taxon>metagenomes</taxon>
        <taxon>ecological metagenomes</taxon>
    </lineage>
</organism>
<proteinExistence type="predicted"/>
<feature type="domain" description="DUF4143" evidence="2">
    <location>
        <begin position="127"/>
        <end position="242"/>
    </location>
</feature>
<comment type="caution">
    <text evidence="3">The sequence shown here is derived from an EMBL/GenBank/DDBJ whole genome shotgun (WGS) entry which is preliminary data.</text>
</comment>
<reference evidence="3" key="1">
    <citation type="journal article" date="2014" name="Front. Microbiol.">
        <title>High frequency of phylogenetically diverse reductive dehalogenase-homologous genes in deep subseafloor sedimentary metagenomes.</title>
        <authorList>
            <person name="Kawai M."/>
            <person name="Futagami T."/>
            <person name="Toyoda A."/>
            <person name="Takaki Y."/>
            <person name="Nishi S."/>
            <person name="Hori S."/>
            <person name="Arai W."/>
            <person name="Tsubouchi T."/>
            <person name="Morono Y."/>
            <person name="Uchiyama I."/>
            <person name="Ito T."/>
            <person name="Fujiyama A."/>
            <person name="Inagaki F."/>
            <person name="Takami H."/>
        </authorList>
    </citation>
    <scope>NUCLEOTIDE SEQUENCE</scope>
    <source>
        <strain evidence="3">Expedition CK06-06</strain>
    </source>
</reference>
<dbReference type="InterPro" id="IPR025420">
    <property type="entry name" value="DUF4143"/>
</dbReference>
<sequence length="243" mass="28485">YLFIDEIQYLNNASSFIKLMVDNHSDRFKLIISGSSVLDIKSKIKQSLVGRIVTFEVFGLDFEEFLWFKKKTFNLDKVADADEKTQKELKHLFEEFILFGAYPRVALISEVNNRRYYLKELIQTYIKKDIKDIGKIRNIMKFNNFLRVLADQAGNLLNIDELASSIGLSRETIYGYLTLLEGTYIARRLPPYFKNLRSELTKMPKIYFEDSGVLNYLKYNDIIEKVSGELFENCIYAELRKTV</sequence>
<feature type="non-terminal residue" evidence="3">
    <location>
        <position position="243"/>
    </location>
</feature>
<accession>X1RQ38</accession>
<dbReference type="PANTHER" id="PTHR43566">
    <property type="entry name" value="CONSERVED PROTEIN"/>
    <property type="match status" value="1"/>
</dbReference>
<feature type="non-terminal residue" evidence="3">
    <location>
        <position position="1"/>
    </location>
</feature>
<evidence type="ECO:0000313" key="3">
    <source>
        <dbReference type="EMBL" id="GAI57624.1"/>
    </source>
</evidence>
<dbReference type="AlphaFoldDB" id="X1RQ38"/>
<evidence type="ECO:0000259" key="1">
    <source>
        <dbReference type="Pfam" id="PF13173"/>
    </source>
</evidence>
<name>X1RQ38_9ZZZZ</name>
<feature type="domain" description="AAA" evidence="1">
    <location>
        <begin position="1"/>
        <end position="66"/>
    </location>
</feature>
<dbReference type="SUPFAM" id="SSF52540">
    <property type="entry name" value="P-loop containing nucleoside triphosphate hydrolases"/>
    <property type="match status" value="1"/>
</dbReference>
<evidence type="ECO:0000259" key="2">
    <source>
        <dbReference type="Pfam" id="PF13635"/>
    </source>
</evidence>
<evidence type="ECO:0008006" key="4">
    <source>
        <dbReference type="Google" id="ProtNLM"/>
    </source>
</evidence>
<dbReference type="InterPro" id="IPR027417">
    <property type="entry name" value="P-loop_NTPase"/>
</dbReference>
<dbReference type="InterPro" id="IPR041682">
    <property type="entry name" value="AAA_14"/>
</dbReference>
<dbReference type="Pfam" id="PF13173">
    <property type="entry name" value="AAA_14"/>
    <property type="match status" value="1"/>
</dbReference>
<gene>
    <name evidence="3" type="ORF">S06H3_53612</name>
</gene>
<dbReference type="Pfam" id="PF13635">
    <property type="entry name" value="DUF4143"/>
    <property type="match status" value="1"/>
</dbReference>
<dbReference type="PANTHER" id="PTHR43566:SF1">
    <property type="entry name" value="AAA+ ATPASE DOMAIN-CONTAINING PROTEIN"/>
    <property type="match status" value="1"/>
</dbReference>
<protein>
    <recommendedName>
        <fullName evidence="4">AAA domain-containing protein</fullName>
    </recommendedName>
</protein>